<feature type="domain" description="NAD(P)-binding" evidence="2">
    <location>
        <begin position="7"/>
        <end position="117"/>
    </location>
</feature>
<sequence>MRCVVFGATGYIGGRLVPELLDAGHQVSVVARSPAKLAERPWRDRVEVHRGDVLDADSVAAAMRGHDVAYYLVHSLHSRDFADRDRTAARRVAAAAADAGVGRLVYLGGLHPDTPTLSAHLASRKEVGDILLAGDVDAVVLQAAVILGSGSASFEMLRHLTERLPAMVTPHWVHNRIQPIAIRDVLYYLVAAATLPDGLNRTFDIGGPDVLTYLAMMRRYAVVARLPRRIVLPVPILTPWLSAQWVNLVTPVPGSIAVPLIDSLIHEVICQEDDLTALVADPPGGRLHFEQAVELALTRTSHEQVTTRWSDAGWPSDPSQPSAADPDWSGSTVYTDTRERHSSAPPERVWRVVEGIGGEHGWYSFPLAWAVRGWADRISGGAGLRRGRRDPDRLHTGEALDWWRVEAIDRGRRLLLHAEMRVPGQAWLEMSVSPADDGGTCYRQCAIFRPHGFAGHAYWKLISPFHDIVFGGMAANITGAAEHEN</sequence>
<dbReference type="Gene3D" id="3.40.50.720">
    <property type="entry name" value="NAD(P)-binding Rossmann-like Domain"/>
    <property type="match status" value="1"/>
</dbReference>
<dbReference type="RefSeq" id="WP_207123934.1">
    <property type="nucleotide sequence ID" value="NZ_BOPO01000020.1"/>
</dbReference>
<dbReference type="InterPro" id="IPR016040">
    <property type="entry name" value="NAD(P)-bd_dom"/>
</dbReference>
<dbReference type="SUPFAM" id="SSF51735">
    <property type="entry name" value="NAD(P)-binding Rossmann-fold domains"/>
    <property type="match status" value="1"/>
</dbReference>
<accession>A0A8J4A8L2</accession>
<evidence type="ECO:0000256" key="1">
    <source>
        <dbReference type="SAM" id="MobiDB-lite"/>
    </source>
</evidence>
<dbReference type="InterPro" id="IPR021295">
    <property type="entry name" value="DUF2867"/>
</dbReference>
<name>A0A8J4A8L2_9ACTN</name>
<dbReference type="Pfam" id="PF11066">
    <property type="entry name" value="DUF2867"/>
    <property type="match status" value="1"/>
</dbReference>
<proteinExistence type="predicted"/>
<evidence type="ECO:0000259" key="2">
    <source>
        <dbReference type="Pfam" id="PF13460"/>
    </source>
</evidence>
<comment type="caution">
    <text evidence="3">The sequence shown here is derived from an EMBL/GenBank/DDBJ whole genome shotgun (WGS) entry which is preliminary data.</text>
</comment>
<dbReference type="InterPro" id="IPR051207">
    <property type="entry name" value="ComplexI_NDUFA9_subunit"/>
</dbReference>
<dbReference type="EMBL" id="BOPO01000020">
    <property type="protein sequence ID" value="GIL26235.1"/>
    <property type="molecule type" value="Genomic_DNA"/>
</dbReference>
<evidence type="ECO:0000313" key="3">
    <source>
        <dbReference type="EMBL" id="GIL26235.1"/>
    </source>
</evidence>
<feature type="compositionally biased region" description="Low complexity" evidence="1">
    <location>
        <begin position="314"/>
        <end position="329"/>
    </location>
</feature>
<dbReference type="GO" id="GO:0044877">
    <property type="term" value="F:protein-containing complex binding"/>
    <property type="evidence" value="ECO:0007669"/>
    <property type="project" value="TreeGrafter"/>
</dbReference>
<feature type="region of interest" description="Disordered" evidence="1">
    <location>
        <begin position="306"/>
        <end position="340"/>
    </location>
</feature>
<dbReference type="PANTHER" id="PTHR12126">
    <property type="entry name" value="NADH-UBIQUINONE OXIDOREDUCTASE 39 KDA SUBUNIT-RELATED"/>
    <property type="match status" value="1"/>
</dbReference>
<dbReference type="AlphaFoldDB" id="A0A8J4A8L2"/>
<protein>
    <submittedName>
        <fullName evidence="3">NAD(P)-dependent oxidoreductase</fullName>
    </submittedName>
</protein>
<dbReference type="PANTHER" id="PTHR12126:SF11">
    <property type="entry name" value="NADH DEHYDROGENASE [UBIQUINONE] 1 ALPHA SUBCOMPLEX SUBUNIT 9, MITOCHONDRIAL"/>
    <property type="match status" value="1"/>
</dbReference>
<evidence type="ECO:0000313" key="4">
    <source>
        <dbReference type="Proteomes" id="UP000614996"/>
    </source>
</evidence>
<reference evidence="4" key="1">
    <citation type="journal article" date="2021" name="Int. J. Syst. Evol. Microbiol.">
        <title>Actinocatenispora comari sp. nov., an endophytic actinomycete isolated from aerial parts of Comarum salesowianum.</title>
        <authorList>
            <person name="Oyunbileg N."/>
            <person name="Iizaka Y."/>
            <person name="Hamada M."/>
            <person name="Davaapurev B.O."/>
            <person name="Fukumoto A."/>
            <person name="Tsetseg B."/>
            <person name="Kato F."/>
            <person name="Tamura T."/>
            <person name="Batkhuu J."/>
            <person name="Anzai Y."/>
        </authorList>
    </citation>
    <scope>NUCLEOTIDE SEQUENCE [LARGE SCALE GENOMIC DNA]</scope>
    <source>
        <strain evidence="4">NUM-2625</strain>
    </source>
</reference>
<gene>
    <name evidence="3" type="ORF">NUM_14890</name>
</gene>
<dbReference type="SUPFAM" id="SSF55961">
    <property type="entry name" value="Bet v1-like"/>
    <property type="match status" value="1"/>
</dbReference>
<dbReference type="Proteomes" id="UP000614996">
    <property type="component" value="Unassembled WGS sequence"/>
</dbReference>
<dbReference type="InterPro" id="IPR036291">
    <property type="entry name" value="NAD(P)-bd_dom_sf"/>
</dbReference>
<dbReference type="Pfam" id="PF13460">
    <property type="entry name" value="NAD_binding_10"/>
    <property type="match status" value="1"/>
</dbReference>
<organism evidence="3 4">
    <name type="scientific">Actinocatenispora comari</name>
    <dbReference type="NCBI Taxonomy" id="2807577"/>
    <lineage>
        <taxon>Bacteria</taxon>
        <taxon>Bacillati</taxon>
        <taxon>Actinomycetota</taxon>
        <taxon>Actinomycetes</taxon>
        <taxon>Micromonosporales</taxon>
        <taxon>Micromonosporaceae</taxon>
        <taxon>Actinocatenispora</taxon>
    </lineage>
</organism>
<keyword evidence="4" id="KW-1185">Reference proteome</keyword>